<name>A0ABZ3H9M4_9BACT</name>
<evidence type="ECO:0000313" key="2">
    <source>
        <dbReference type="EMBL" id="XAU14324.1"/>
    </source>
</evidence>
<evidence type="ECO:0000259" key="1">
    <source>
        <dbReference type="Pfam" id="PF00881"/>
    </source>
</evidence>
<dbReference type="SUPFAM" id="SSF55469">
    <property type="entry name" value="FMN-dependent nitroreductase-like"/>
    <property type="match status" value="2"/>
</dbReference>
<reference evidence="2 3" key="1">
    <citation type="submission" date="2024-03" db="EMBL/GenBank/DDBJ databases">
        <title>Sulfurimonas sp. HSL3-1.</title>
        <authorList>
            <person name="Wang S."/>
        </authorList>
    </citation>
    <scope>NUCLEOTIDE SEQUENCE [LARGE SCALE GENOMIC DNA]</scope>
    <source>
        <strain evidence="2 3">HSL3-1</strain>
    </source>
</reference>
<feature type="domain" description="Nitroreductase" evidence="1">
    <location>
        <begin position="313"/>
        <end position="502"/>
    </location>
</feature>
<dbReference type="InterPro" id="IPR029479">
    <property type="entry name" value="Nitroreductase"/>
</dbReference>
<evidence type="ECO:0000313" key="3">
    <source>
        <dbReference type="Proteomes" id="UP001447842"/>
    </source>
</evidence>
<dbReference type="Gene3D" id="3.40.109.10">
    <property type="entry name" value="NADH Oxidase"/>
    <property type="match status" value="2"/>
</dbReference>
<protein>
    <submittedName>
        <fullName evidence="2">SagB/ThcOx family dehydrogenase</fullName>
    </submittedName>
</protein>
<proteinExistence type="predicted"/>
<keyword evidence="3" id="KW-1185">Reference proteome</keyword>
<sequence>MHTLETVFEYHDRTKHHPNRYAASLGYMDWATQPDPYRRFDGAKGVVLPLPSPGPEPTYAALFEPLPSEPLTLETLSVLLRYSLGLAAVKCIGSDCWTLRCNASSGNLHPTEGYVILPPIEGVSTQSVVAHYAPLTHSLELLHAFDTDVWSGLPEGSFLMGLTSIVWREAWKYGERAFRYTQLDAGHALRAAQISARLNGWHARLFDAFEADTLDTLLGLDQPARFQPNEEEIADALLLITPEKDVVTPDLIPLLAQCRTAYAGTANRLSPSQHPWEAITLVERATSAAVNLPTDTAHPPFSSNCGTAAEEVILTRRSARAMDFGRTHIDFESFTRLMQAARNAVDGFTPAASLILFVHDVETLEPGLYLYLLNDSYLESFKTSMRGDFLFRPAGEHLYLLEAGDFRAQAKFISCSQEIASDGAFSLGMLCEFAPQIERFGPGRYKSLYWECGAIGQQLYLEATSQGLSATGIGCFLDDVMHRLLGLEGNDFQSLYHLAIGYAIPDLRLQTKLPYSRR</sequence>
<dbReference type="Pfam" id="PF00881">
    <property type="entry name" value="Nitroreductase"/>
    <property type="match status" value="1"/>
</dbReference>
<dbReference type="PANTHER" id="PTHR42741:SF3">
    <property type="entry name" value="NITROREDUCTASE FAMILY PROTEIN"/>
    <property type="match status" value="1"/>
</dbReference>
<dbReference type="CDD" id="cd02142">
    <property type="entry name" value="McbC_SagB-like_oxidoreductase"/>
    <property type="match status" value="2"/>
</dbReference>
<organism evidence="2 3">
    <name type="scientific">Sulfurimonas diazotrophicus</name>
    <dbReference type="NCBI Taxonomy" id="3131939"/>
    <lineage>
        <taxon>Bacteria</taxon>
        <taxon>Pseudomonadati</taxon>
        <taxon>Campylobacterota</taxon>
        <taxon>Epsilonproteobacteria</taxon>
        <taxon>Campylobacterales</taxon>
        <taxon>Sulfurimonadaceae</taxon>
        <taxon>Sulfurimonas</taxon>
    </lineage>
</organism>
<accession>A0ABZ3H9M4</accession>
<dbReference type="EMBL" id="CP147920">
    <property type="protein sequence ID" value="XAU14324.1"/>
    <property type="molecule type" value="Genomic_DNA"/>
</dbReference>
<dbReference type="InterPro" id="IPR000415">
    <property type="entry name" value="Nitroreductase-like"/>
</dbReference>
<dbReference type="Proteomes" id="UP001447842">
    <property type="component" value="Chromosome"/>
</dbReference>
<gene>
    <name evidence="2" type="ORF">WCY31_08640</name>
</gene>
<dbReference type="RefSeq" id="WP_345972066.1">
    <property type="nucleotide sequence ID" value="NZ_CP147920.1"/>
</dbReference>
<dbReference type="PANTHER" id="PTHR42741">
    <property type="entry name" value="NITROREDUCTASE FAMILY PROTEIN"/>
    <property type="match status" value="1"/>
</dbReference>